<accession>A0ABT6ZTY9</accession>
<dbReference type="Proteomes" id="UP001214441">
    <property type="component" value="Unassembled WGS sequence"/>
</dbReference>
<keyword evidence="2" id="KW-1185">Reference proteome</keyword>
<gene>
    <name evidence="1" type="ORF">NMN56_010290</name>
</gene>
<organism evidence="1 2">
    <name type="scientific">Streptomyces iconiensis</name>
    <dbReference type="NCBI Taxonomy" id="1384038"/>
    <lineage>
        <taxon>Bacteria</taxon>
        <taxon>Bacillati</taxon>
        <taxon>Actinomycetota</taxon>
        <taxon>Actinomycetes</taxon>
        <taxon>Kitasatosporales</taxon>
        <taxon>Streptomycetaceae</taxon>
        <taxon>Streptomyces</taxon>
    </lineage>
</organism>
<name>A0ABT6ZTY9_9ACTN</name>
<protein>
    <submittedName>
        <fullName evidence="1">SRPBCC family protein</fullName>
    </submittedName>
</protein>
<dbReference type="InterPro" id="IPR019587">
    <property type="entry name" value="Polyketide_cyclase/dehydratase"/>
</dbReference>
<dbReference type="EMBL" id="JANCPR020000008">
    <property type="protein sequence ID" value="MDJ1132327.1"/>
    <property type="molecule type" value="Genomic_DNA"/>
</dbReference>
<evidence type="ECO:0000313" key="2">
    <source>
        <dbReference type="Proteomes" id="UP001214441"/>
    </source>
</evidence>
<dbReference type="RefSeq" id="WP_274038870.1">
    <property type="nucleotide sequence ID" value="NZ_JANCPR020000008.1"/>
</dbReference>
<dbReference type="Gene3D" id="3.30.530.20">
    <property type="match status" value="1"/>
</dbReference>
<dbReference type="SUPFAM" id="SSF55961">
    <property type="entry name" value="Bet v1-like"/>
    <property type="match status" value="1"/>
</dbReference>
<dbReference type="Pfam" id="PF10604">
    <property type="entry name" value="Polyketide_cyc2"/>
    <property type="match status" value="1"/>
</dbReference>
<reference evidence="1 2" key="1">
    <citation type="submission" date="2023-05" db="EMBL/GenBank/DDBJ databases">
        <title>Streptantibioticus silvisoli sp. nov., acidotolerant actinomycetes 1 from pine litter.</title>
        <authorList>
            <person name="Swiecimska M."/>
            <person name="Golinska P."/>
            <person name="Sangal V."/>
            <person name="Wachnowicz B."/>
            <person name="Goodfellow M."/>
        </authorList>
    </citation>
    <scope>NUCLEOTIDE SEQUENCE [LARGE SCALE GENOMIC DNA]</scope>
    <source>
        <strain evidence="1 2">DSM 42109</strain>
    </source>
</reference>
<dbReference type="InterPro" id="IPR023393">
    <property type="entry name" value="START-like_dom_sf"/>
</dbReference>
<proteinExistence type="predicted"/>
<sequence length="156" mass="18014">MRPNHYRFRSVWTLPAQRSRVYAVLSRAEDYPLWWPQVRAVAPAGERSGTGRIRSVLPYYLDLTVRMTRRDPDAGVLEISMAGDLEGWARWTVRAYGGGTVALFEQEVEVRKPLMRLLAVPARPLFRANHALMMRGGRRGLRELLRRGLDEEREPL</sequence>
<comment type="caution">
    <text evidence="1">The sequence shown here is derived from an EMBL/GenBank/DDBJ whole genome shotgun (WGS) entry which is preliminary data.</text>
</comment>
<evidence type="ECO:0000313" key="1">
    <source>
        <dbReference type="EMBL" id="MDJ1132327.1"/>
    </source>
</evidence>